<evidence type="ECO:0000313" key="2">
    <source>
        <dbReference type="Proteomes" id="UP001157161"/>
    </source>
</evidence>
<comment type="caution">
    <text evidence="1">The sequence shown here is derived from an EMBL/GenBank/DDBJ whole genome shotgun (WGS) entry which is preliminary data.</text>
</comment>
<dbReference type="RefSeq" id="WP_284252317.1">
    <property type="nucleotide sequence ID" value="NZ_BSUM01000001.1"/>
</dbReference>
<protein>
    <submittedName>
        <fullName evidence="1">Uncharacterized protein</fullName>
    </submittedName>
</protein>
<gene>
    <name evidence="1" type="ORF">GCM10025875_34590</name>
</gene>
<reference evidence="1" key="1">
    <citation type="journal article" date="2014" name="Int. J. Syst. Evol. Microbiol.">
        <title>Complete genome sequence of Corynebacterium casei LMG S-19264T (=DSM 44701T), isolated from a smear-ripened cheese.</title>
        <authorList>
            <consortium name="US DOE Joint Genome Institute (JGI-PGF)"/>
            <person name="Walter F."/>
            <person name="Albersmeier A."/>
            <person name="Kalinowski J."/>
            <person name="Ruckert C."/>
        </authorList>
    </citation>
    <scope>NUCLEOTIDE SEQUENCE</scope>
    <source>
        <strain evidence="1">NBRC 112290</strain>
    </source>
</reference>
<evidence type="ECO:0000313" key="1">
    <source>
        <dbReference type="EMBL" id="GMA33467.1"/>
    </source>
</evidence>
<dbReference type="Proteomes" id="UP001157161">
    <property type="component" value="Unassembled WGS sequence"/>
</dbReference>
<dbReference type="AlphaFoldDB" id="A0AA37XHJ1"/>
<organism evidence="1 2">
    <name type="scientific">Litorihabitans aurantiacus</name>
    <dbReference type="NCBI Taxonomy" id="1930061"/>
    <lineage>
        <taxon>Bacteria</taxon>
        <taxon>Bacillati</taxon>
        <taxon>Actinomycetota</taxon>
        <taxon>Actinomycetes</taxon>
        <taxon>Micrococcales</taxon>
        <taxon>Beutenbergiaceae</taxon>
        <taxon>Litorihabitans</taxon>
    </lineage>
</organism>
<reference evidence="1" key="2">
    <citation type="submission" date="2023-02" db="EMBL/GenBank/DDBJ databases">
        <authorList>
            <person name="Sun Q."/>
            <person name="Mori K."/>
        </authorList>
    </citation>
    <scope>NUCLEOTIDE SEQUENCE</scope>
    <source>
        <strain evidence="1">NBRC 112290</strain>
    </source>
</reference>
<proteinExistence type="predicted"/>
<sequence length="185" mass="21037">MTGRTAVSTVRHLGPDDVEAWWPVYEAAFAPMATRAAARHLLTRDEFAEEMGDDRILKLLARDDEGRAVAMTTIATDVSAVPWISPDYYRAKHPEALARNALWYVGYTLAHPSERRTTAFVDMLDALIDMLADGRVTVGYDVSRFNDLSHHFADHLFRRARRVSDLTADEVDVQTYYTATFSRRR</sequence>
<name>A0AA37XHJ1_9MICO</name>
<dbReference type="InterPro" id="IPR016181">
    <property type="entry name" value="Acyl_CoA_acyltransferase"/>
</dbReference>
<dbReference type="EMBL" id="BSUM01000001">
    <property type="protein sequence ID" value="GMA33467.1"/>
    <property type="molecule type" value="Genomic_DNA"/>
</dbReference>
<accession>A0AA37XHJ1</accession>
<dbReference type="SUPFAM" id="SSF55729">
    <property type="entry name" value="Acyl-CoA N-acyltransferases (Nat)"/>
    <property type="match status" value="1"/>
</dbReference>
<keyword evidence="2" id="KW-1185">Reference proteome</keyword>